<dbReference type="RefSeq" id="WP_348269497.1">
    <property type="nucleotide sequence ID" value="NZ_CP121195.1"/>
</dbReference>
<accession>A0AAU7D542</accession>
<dbReference type="AlphaFoldDB" id="A0AAU7D542"/>
<sequence>MARVSKARIGAVSPTGRVIEILPATGNNRSVQVKFVCAHCGGIGSCRWAEFNSENDATRQKSCRCLRTKYVNRQIDQAMWGIYPEAREAIAGEVEVAGVNAGIKLAQLLGFEHSYIRYAVAKIRKHWREEFLIGLDVIIRTKFWMEVKRSGIEAAQKAMAWTKAQALAVFRLIKKGLTSITETTARAANLASYRLKAEGRMYEFSHAVYGPKAGKTQNIRWALNTVESQVVTDDAGLAALKREAITRQRRSARRLAFIERIKAGSVDTYEGMNAAPQTNDQSCWPSQFSVASTNRSYSGALRGHQHERDVPS</sequence>
<proteinExistence type="predicted"/>
<name>A0AAU7D542_9BACT</name>
<reference evidence="1" key="1">
    <citation type="submission" date="2023-03" db="EMBL/GenBank/DDBJ databases">
        <title>Edaphobacter sp.</title>
        <authorList>
            <person name="Huber K.J."/>
            <person name="Papendorf J."/>
            <person name="Pilke C."/>
            <person name="Bunk B."/>
            <person name="Sproeer C."/>
            <person name="Pester M."/>
        </authorList>
    </citation>
    <scope>NUCLEOTIDE SEQUENCE</scope>
    <source>
        <strain evidence="1">DSM 109920</strain>
    </source>
</reference>
<evidence type="ECO:0000313" key="1">
    <source>
        <dbReference type="EMBL" id="XBH12476.1"/>
    </source>
</evidence>
<organism evidence="1">
    <name type="scientific">Edaphobacter paludis</name>
    <dbReference type="NCBI Taxonomy" id="3035702"/>
    <lineage>
        <taxon>Bacteria</taxon>
        <taxon>Pseudomonadati</taxon>
        <taxon>Acidobacteriota</taxon>
        <taxon>Terriglobia</taxon>
        <taxon>Terriglobales</taxon>
        <taxon>Acidobacteriaceae</taxon>
        <taxon>Edaphobacter</taxon>
    </lineage>
</organism>
<gene>
    <name evidence="1" type="ORF">P8936_12335</name>
</gene>
<protein>
    <submittedName>
        <fullName evidence="1">Uncharacterized protein</fullName>
    </submittedName>
</protein>
<dbReference type="EMBL" id="CP121195">
    <property type="protein sequence ID" value="XBH12476.1"/>
    <property type="molecule type" value="Genomic_DNA"/>
</dbReference>